<dbReference type="SUPFAM" id="SSF46785">
    <property type="entry name" value="Winged helix' DNA-binding domain"/>
    <property type="match status" value="1"/>
</dbReference>
<dbReference type="STRING" id="1161099.SAMN05444817_104157"/>
<gene>
    <name evidence="2" type="ORF">SAMN05444817_104157</name>
</gene>
<dbReference type="RefSeq" id="WP_076599046.1">
    <property type="nucleotide sequence ID" value="NZ_CP046976.1"/>
</dbReference>
<dbReference type="InterPro" id="IPR013196">
    <property type="entry name" value="HTH_11"/>
</dbReference>
<name>A0A1N7J800_9CORY</name>
<dbReference type="InterPro" id="IPR051534">
    <property type="entry name" value="CBASS_pafABC_assoc_protein"/>
</dbReference>
<reference evidence="3" key="1">
    <citation type="submission" date="2017-01" db="EMBL/GenBank/DDBJ databases">
        <authorList>
            <person name="Varghese N."/>
            <person name="Submissions S."/>
        </authorList>
    </citation>
    <scope>NUCLEOTIDE SEQUENCE [LARGE SCALE GENOMIC DNA]</scope>
    <source>
        <strain evidence="3">DSM 44531</strain>
    </source>
</reference>
<dbReference type="PANTHER" id="PTHR34580:SF1">
    <property type="entry name" value="PROTEIN PAFC"/>
    <property type="match status" value="1"/>
</dbReference>
<keyword evidence="3" id="KW-1185">Reference proteome</keyword>
<evidence type="ECO:0000259" key="1">
    <source>
        <dbReference type="Pfam" id="PF08279"/>
    </source>
</evidence>
<dbReference type="Pfam" id="PF08279">
    <property type="entry name" value="HTH_11"/>
    <property type="match status" value="1"/>
</dbReference>
<organism evidence="2 3">
    <name type="scientific">Corynebacterium appendicis CIP 107643</name>
    <dbReference type="NCBI Taxonomy" id="1161099"/>
    <lineage>
        <taxon>Bacteria</taxon>
        <taxon>Bacillati</taxon>
        <taxon>Actinomycetota</taxon>
        <taxon>Actinomycetes</taxon>
        <taxon>Mycobacteriales</taxon>
        <taxon>Corynebacteriaceae</taxon>
        <taxon>Corynebacterium</taxon>
    </lineage>
</organism>
<sequence>MYDQLIPDLPPHPAEAAIEETEKYQRKEKVAHFLRGAELIRLLQIGRPLEGRVLAERIGVDKRTLRRYIAHLRELGFNITSKPGADGGYTMEYCDTVPPLTFTDDELEVLMLALSSTGYPGDELMERAGQLTQRIRRLLPPHKSAELSSAGNRRYFQLMQFWGAYNREKKAEEAKRAEGTGD</sequence>
<dbReference type="Proteomes" id="UP000186292">
    <property type="component" value="Unassembled WGS sequence"/>
</dbReference>
<dbReference type="Gene3D" id="1.10.10.10">
    <property type="entry name" value="Winged helix-like DNA-binding domain superfamily/Winged helix DNA-binding domain"/>
    <property type="match status" value="1"/>
</dbReference>
<protein>
    <submittedName>
        <fullName evidence="2">HTH domain-containing protein</fullName>
    </submittedName>
</protein>
<dbReference type="PANTHER" id="PTHR34580">
    <property type="match status" value="1"/>
</dbReference>
<proteinExistence type="predicted"/>
<accession>A0A1N7J800</accession>
<dbReference type="OrthoDB" id="3171994at2"/>
<dbReference type="AlphaFoldDB" id="A0A1N7J800"/>
<feature type="domain" description="Helix-turn-helix type 11" evidence="1">
    <location>
        <begin position="39"/>
        <end position="89"/>
    </location>
</feature>
<evidence type="ECO:0000313" key="2">
    <source>
        <dbReference type="EMBL" id="SIS45493.1"/>
    </source>
</evidence>
<dbReference type="InterPro" id="IPR036390">
    <property type="entry name" value="WH_DNA-bd_sf"/>
</dbReference>
<dbReference type="InterPro" id="IPR036388">
    <property type="entry name" value="WH-like_DNA-bd_sf"/>
</dbReference>
<dbReference type="EMBL" id="FTOF01000004">
    <property type="protein sequence ID" value="SIS45493.1"/>
    <property type="molecule type" value="Genomic_DNA"/>
</dbReference>
<evidence type="ECO:0000313" key="3">
    <source>
        <dbReference type="Proteomes" id="UP000186292"/>
    </source>
</evidence>